<dbReference type="InterPro" id="IPR023091">
    <property type="entry name" value="MetalPrtase_cat_dom_sf_prd"/>
</dbReference>
<keyword evidence="2 7" id="KW-0540">Nuclease</keyword>
<dbReference type="AlphaFoldDB" id="A0A1G2DXP9"/>
<evidence type="ECO:0000256" key="4">
    <source>
        <dbReference type="ARBA" id="ARBA00022759"/>
    </source>
</evidence>
<keyword evidence="3 7" id="KW-0479">Metal-binding</keyword>
<keyword evidence="7" id="KW-0963">Cytoplasm</keyword>
<dbReference type="Gene3D" id="3.40.390.30">
    <property type="entry name" value="Metalloproteases ('zincins'), catalytic domain"/>
    <property type="match status" value="1"/>
</dbReference>
<dbReference type="GO" id="GO:0004222">
    <property type="term" value="F:metalloendopeptidase activity"/>
    <property type="evidence" value="ECO:0007669"/>
    <property type="project" value="InterPro"/>
</dbReference>
<evidence type="ECO:0000256" key="5">
    <source>
        <dbReference type="ARBA" id="ARBA00022801"/>
    </source>
</evidence>
<keyword evidence="6 7" id="KW-0862">Zinc</keyword>
<protein>
    <recommendedName>
        <fullName evidence="7">Endoribonuclease YbeY</fullName>
        <ecNumber evidence="7">3.1.-.-</ecNumber>
    </recommendedName>
</protein>
<dbReference type="Proteomes" id="UP000176752">
    <property type="component" value="Unassembled WGS sequence"/>
</dbReference>
<reference evidence="8 9" key="1">
    <citation type="journal article" date="2016" name="Nat. Commun.">
        <title>Thousands of microbial genomes shed light on interconnected biogeochemical processes in an aquifer system.</title>
        <authorList>
            <person name="Anantharaman K."/>
            <person name="Brown C.T."/>
            <person name="Hug L.A."/>
            <person name="Sharon I."/>
            <person name="Castelle C.J."/>
            <person name="Probst A.J."/>
            <person name="Thomas B.C."/>
            <person name="Singh A."/>
            <person name="Wilkins M.J."/>
            <person name="Karaoz U."/>
            <person name="Brodie E.L."/>
            <person name="Williams K.H."/>
            <person name="Hubbard S.S."/>
            <person name="Banfield J.F."/>
        </authorList>
    </citation>
    <scope>NUCLEOTIDE SEQUENCE [LARGE SCALE GENOMIC DNA]</scope>
</reference>
<evidence type="ECO:0000256" key="6">
    <source>
        <dbReference type="ARBA" id="ARBA00022833"/>
    </source>
</evidence>
<keyword evidence="7" id="KW-0690">Ribosome biogenesis</keyword>
<feature type="binding site" evidence="7">
    <location>
        <position position="114"/>
    </location>
    <ligand>
        <name>Zn(2+)</name>
        <dbReference type="ChEBI" id="CHEBI:29105"/>
        <note>catalytic</note>
    </ligand>
</feature>
<dbReference type="InterPro" id="IPR002036">
    <property type="entry name" value="YbeY"/>
</dbReference>
<comment type="similarity">
    <text evidence="1 7">Belongs to the endoribonuclease YbeY family.</text>
</comment>
<gene>
    <name evidence="7" type="primary">ybeY</name>
    <name evidence="8" type="ORF">A2Z78_00370</name>
</gene>
<dbReference type="PANTHER" id="PTHR46986">
    <property type="entry name" value="ENDORIBONUCLEASE YBEY, CHLOROPLASTIC"/>
    <property type="match status" value="1"/>
</dbReference>
<dbReference type="SUPFAM" id="SSF55486">
    <property type="entry name" value="Metalloproteases ('zincins'), catalytic domain"/>
    <property type="match status" value="1"/>
</dbReference>
<comment type="function">
    <text evidence="7">Single strand-specific metallo-endoribonuclease involved in late-stage 70S ribosome quality control and in maturation of the 3' terminus of the 16S rRNA.</text>
</comment>
<comment type="cofactor">
    <cofactor evidence="7">
        <name>Zn(2+)</name>
        <dbReference type="ChEBI" id="CHEBI:29105"/>
    </cofactor>
    <text evidence="7">Binds 1 zinc ion.</text>
</comment>
<evidence type="ECO:0000313" key="8">
    <source>
        <dbReference type="EMBL" id="OGZ17688.1"/>
    </source>
</evidence>
<feature type="binding site" evidence="7">
    <location>
        <position position="110"/>
    </location>
    <ligand>
        <name>Zn(2+)</name>
        <dbReference type="ChEBI" id="CHEBI:29105"/>
        <note>catalytic</note>
    </ligand>
</feature>
<dbReference type="GO" id="GO:0004521">
    <property type="term" value="F:RNA endonuclease activity"/>
    <property type="evidence" value="ECO:0007669"/>
    <property type="project" value="UniProtKB-UniRule"/>
</dbReference>
<dbReference type="Pfam" id="PF02130">
    <property type="entry name" value="YbeY"/>
    <property type="match status" value="1"/>
</dbReference>
<organism evidence="8 9">
    <name type="scientific">Candidatus Nealsonbacteria bacterium RBG_13_36_15</name>
    <dbReference type="NCBI Taxonomy" id="1801660"/>
    <lineage>
        <taxon>Bacteria</taxon>
        <taxon>Candidatus Nealsoniibacteriota</taxon>
    </lineage>
</organism>
<dbReference type="HAMAP" id="MF_00009">
    <property type="entry name" value="Endoribonucl_YbeY"/>
    <property type="match status" value="1"/>
</dbReference>
<keyword evidence="4 7" id="KW-0255">Endonuclease</keyword>
<evidence type="ECO:0000256" key="1">
    <source>
        <dbReference type="ARBA" id="ARBA00010875"/>
    </source>
</evidence>
<evidence type="ECO:0000313" key="9">
    <source>
        <dbReference type="Proteomes" id="UP000176752"/>
    </source>
</evidence>
<dbReference type="STRING" id="1801660.A2Z78_00370"/>
<evidence type="ECO:0000256" key="7">
    <source>
        <dbReference type="HAMAP-Rule" id="MF_00009"/>
    </source>
</evidence>
<name>A0A1G2DXP9_9BACT</name>
<accession>A0A1G2DXP9</accession>
<sequence length="144" mass="16848">MNNITTIDVNKERLKSIARKVLREENIEGKIELSIALVGPTEIKKINKRYLGRNKATDVLAFPEFKKNKTIPTRKIKNLGEIIICPIEVKKNARRFNSTFKKELIEVLIHGIMHLLGYDHEKNQKEAEKMMKKQNHHLFKTFNL</sequence>
<keyword evidence="7" id="KW-0698">rRNA processing</keyword>
<comment type="caution">
    <text evidence="8">The sequence shown here is derived from an EMBL/GenBank/DDBJ whole genome shotgun (WGS) entry which is preliminary data.</text>
</comment>
<proteinExistence type="inferred from homology"/>
<dbReference type="EMBL" id="MHLV01000017">
    <property type="protein sequence ID" value="OGZ17688.1"/>
    <property type="molecule type" value="Genomic_DNA"/>
</dbReference>
<comment type="subcellular location">
    <subcellularLocation>
        <location evidence="7">Cytoplasm</location>
    </subcellularLocation>
</comment>
<dbReference type="GO" id="GO:0008270">
    <property type="term" value="F:zinc ion binding"/>
    <property type="evidence" value="ECO:0007669"/>
    <property type="project" value="UniProtKB-UniRule"/>
</dbReference>
<keyword evidence="5 7" id="KW-0378">Hydrolase</keyword>
<dbReference type="GO" id="GO:0005737">
    <property type="term" value="C:cytoplasm"/>
    <property type="evidence" value="ECO:0007669"/>
    <property type="project" value="UniProtKB-SubCell"/>
</dbReference>
<feature type="binding site" evidence="7">
    <location>
        <position position="120"/>
    </location>
    <ligand>
        <name>Zn(2+)</name>
        <dbReference type="ChEBI" id="CHEBI:29105"/>
        <note>catalytic</note>
    </ligand>
</feature>
<dbReference type="EC" id="3.1.-.-" evidence="7"/>
<dbReference type="GO" id="GO:0006364">
    <property type="term" value="P:rRNA processing"/>
    <property type="evidence" value="ECO:0007669"/>
    <property type="project" value="UniProtKB-UniRule"/>
</dbReference>
<evidence type="ECO:0000256" key="3">
    <source>
        <dbReference type="ARBA" id="ARBA00022723"/>
    </source>
</evidence>
<dbReference type="NCBIfam" id="TIGR00043">
    <property type="entry name" value="rRNA maturation RNase YbeY"/>
    <property type="match status" value="1"/>
</dbReference>
<evidence type="ECO:0000256" key="2">
    <source>
        <dbReference type="ARBA" id="ARBA00022722"/>
    </source>
</evidence>
<dbReference type="PANTHER" id="PTHR46986:SF1">
    <property type="entry name" value="ENDORIBONUCLEASE YBEY, CHLOROPLASTIC"/>
    <property type="match status" value="1"/>
</dbReference>